<reference evidence="1" key="1">
    <citation type="submission" date="2020-05" db="EMBL/GenBank/DDBJ databases">
        <authorList>
            <person name="Chiriac C."/>
            <person name="Salcher M."/>
            <person name="Ghai R."/>
            <person name="Kavagutti S V."/>
        </authorList>
    </citation>
    <scope>NUCLEOTIDE SEQUENCE</scope>
</reference>
<proteinExistence type="predicted"/>
<dbReference type="AlphaFoldDB" id="A0A6J6WUJ3"/>
<gene>
    <name evidence="1" type="ORF">UFOPK2975_00414</name>
</gene>
<accession>A0A6J6WUJ3</accession>
<protein>
    <submittedName>
        <fullName evidence="1">Unannotated protein</fullName>
    </submittedName>
</protein>
<name>A0A6J6WUJ3_9ZZZZ</name>
<dbReference type="EMBL" id="CAFAAG010000018">
    <property type="protein sequence ID" value="CAB4788901.1"/>
    <property type="molecule type" value="Genomic_DNA"/>
</dbReference>
<evidence type="ECO:0000313" key="1">
    <source>
        <dbReference type="EMBL" id="CAB4788901.1"/>
    </source>
</evidence>
<organism evidence="1">
    <name type="scientific">freshwater metagenome</name>
    <dbReference type="NCBI Taxonomy" id="449393"/>
    <lineage>
        <taxon>unclassified sequences</taxon>
        <taxon>metagenomes</taxon>
        <taxon>ecological metagenomes</taxon>
    </lineage>
</organism>
<sequence length="69" mass="7054">MPLIIMPGSGLPVLRVMYNIAVTEPNAPAIAVFTAATANCTSVAANVLAALKPNHPNNKMNVPSIAIGT</sequence>